<protein>
    <submittedName>
        <fullName evidence="1">Uncharacterized protein</fullName>
    </submittedName>
</protein>
<evidence type="ECO:0000313" key="2">
    <source>
        <dbReference type="Proteomes" id="UP001500067"/>
    </source>
</evidence>
<name>A0ABP8NDM8_9BACT</name>
<dbReference type="Proteomes" id="UP001500067">
    <property type="component" value="Unassembled WGS sequence"/>
</dbReference>
<sequence length="179" mass="20739">MVKTGFESNILVKKEQADLIEAYCTEHRCWFENVPNANRYLTRGGEARVYLSDDNRHVIKLNDAVYYATWLEFLNSILLHNLIFTNTQYRLLGFIKEEGILYAALEQIYIAATAQADINDIRSFLEFNGFGHVRRNDYANDDLGLILEDMHDENVLVNSDMLFFIDSVFYTVAPLRPAQ</sequence>
<proteinExistence type="predicted"/>
<dbReference type="InterPro" id="IPR041055">
    <property type="entry name" value="Kinase-PolyVal"/>
</dbReference>
<dbReference type="EMBL" id="BAABFA010000009">
    <property type="protein sequence ID" value="GAA4464078.1"/>
    <property type="molecule type" value="Genomic_DNA"/>
</dbReference>
<gene>
    <name evidence="1" type="ORF">GCM10023093_13720</name>
</gene>
<organism evidence="1 2">
    <name type="scientific">Nemorincola caseinilytica</name>
    <dbReference type="NCBI Taxonomy" id="2054315"/>
    <lineage>
        <taxon>Bacteria</taxon>
        <taxon>Pseudomonadati</taxon>
        <taxon>Bacteroidota</taxon>
        <taxon>Chitinophagia</taxon>
        <taxon>Chitinophagales</taxon>
        <taxon>Chitinophagaceae</taxon>
        <taxon>Nemorincola</taxon>
    </lineage>
</organism>
<dbReference type="Pfam" id="PF18762">
    <property type="entry name" value="Kinase-PolyVal"/>
    <property type="match status" value="1"/>
</dbReference>
<comment type="caution">
    <text evidence="1">The sequence shown here is derived from an EMBL/GenBank/DDBJ whole genome shotgun (WGS) entry which is preliminary data.</text>
</comment>
<evidence type="ECO:0000313" key="1">
    <source>
        <dbReference type="EMBL" id="GAA4464078.1"/>
    </source>
</evidence>
<keyword evidence="2" id="KW-1185">Reference proteome</keyword>
<accession>A0ABP8NDM8</accession>
<reference evidence="2" key="1">
    <citation type="journal article" date="2019" name="Int. J. Syst. Evol. Microbiol.">
        <title>The Global Catalogue of Microorganisms (GCM) 10K type strain sequencing project: providing services to taxonomists for standard genome sequencing and annotation.</title>
        <authorList>
            <consortium name="The Broad Institute Genomics Platform"/>
            <consortium name="The Broad Institute Genome Sequencing Center for Infectious Disease"/>
            <person name="Wu L."/>
            <person name="Ma J."/>
        </authorList>
    </citation>
    <scope>NUCLEOTIDE SEQUENCE [LARGE SCALE GENOMIC DNA]</scope>
    <source>
        <strain evidence="2">JCM 32105</strain>
    </source>
</reference>